<dbReference type="Proteomes" id="UP000317257">
    <property type="component" value="Unassembled WGS sequence"/>
</dbReference>
<protein>
    <submittedName>
        <fullName evidence="2">Uncharacterized protein</fullName>
    </submittedName>
</protein>
<comment type="caution">
    <text evidence="2">The sequence shown here is derived from an EMBL/GenBank/DDBJ whole genome shotgun (WGS) entry which is preliminary data.</text>
</comment>
<gene>
    <name evidence="2" type="ORF">ED733_001205</name>
</gene>
<accession>A0A5C6G7E0</accession>
<name>A0A5C6G7E0_METRR</name>
<evidence type="ECO:0000313" key="3">
    <source>
        <dbReference type="Proteomes" id="UP000317257"/>
    </source>
</evidence>
<feature type="region of interest" description="Disordered" evidence="1">
    <location>
        <begin position="109"/>
        <end position="134"/>
    </location>
</feature>
<sequence length="134" mass="14931">MENSDNSGHRNRSGSGSSGPPVVQRQLWEINEATITENYTATRTEEGLVYYTLCTSKQDLPDRFWHREWTVAKDERERAEKLAESSGRNAQYVRGLVGGQLLSQQIANNPNMPMLTSSAKASKKARKGNKTTTG</sequence>
<feature type="compositionally biased region" description="Basic residues" evidence="1">
    <location>
        <begin position="121"/>
        <end position="134"/>
    </location>
</feature>
<feature type="region of interest" description="Disordered" evidence="1">
    <location>
        <begin position="1"/>
        <end position="23"/>
    </location>
</feature>
<reference evidence="3" key="1">
    <citation type="submission" date="2018-12" db="EMBL/GenBank/DDBJ databases">
        <title>The complete genome of Metarhizium rileyi, a key fungal pathogen of Lepidoptera.</title>
        <authorList>
            <person name="Binneck E."/>
            <person name="Lastra C.C.L."/>
            <person name="Sosa-Gomez D.R."/>
        </authorList>
    </citation>
    <scope>NUCLEOTIDE SEQUENCE [LARGE SCALE GENOMIC DNA]</scope>
    <source>
        <strain evidence="3">Cep018-CH2</strain>
    </source>
</reference>
<proteinExistence type="predicted"/>
<organism evidence="2 3">
    <name type="scientific">Metarhizium rileyi (strain RCEF 4871)</name>
    <name type="common">Nomuraea rileyi</name>
    <dbReference type="NCBI Taxonomy" id="1649241"/>
    <lineage>
        <taxon>Eukaryota</taxon>
        <taxon>Fungi</taxon>
        <taxon>Dikarya</taxon>
        <taxon>Ascomycota</taxon>
        <taxon>Pezizomycotina</taxon>
        <taxon>Sordariomycetes</taxon>
        <taxon>Hypocreomycetidae</taxon>
        <taxon>Hypocreales</taxon>
        <taxon>Clavicipitaceae</taxon>
        <taxon>Metarhizium</taxon>
    </lineage>
</organism>
<evidence type="ECO:0000256" key="1">
    <source>
        <dbReference type="SAM" id="MobiDB-lite"/>
    </source>
</evidence>
<dbReference type="AlphaFoldDB" id="A0A5C6G7E0"/>
<evidence type="ECO:0000313" key="2">
    <source>
        <dbReference type="EMBL" id="TWU72488.1"/>
    </source>
</evidence>
<dbReference type="EMBL" id="SBHS01000027">
    <property type="protein sequence ID" value="TWU72488.1"/>
    <property type="molecule type" value="Genomic_DNA"/>
</dbReference>